<proteinExistence type="predicted"/>
<evidence type="ECO:0000313" key="2">
    <source>
        <dbReference type="EMBL" id="KAK3244613.1"/>
    </source>
</evidence>
<dbReference type="InterPro" id="IPR012337">
    <property type="entry name" value="RNaseH-like_sf"/>
</dbReference>
<evidence type="ECO:0000313" key="3">
    <source>
        <dbReference type="Proteomes" id="UP001190700"/>
    </source>
</evidence>
<accession>A0AAE0EXZ5</accession>
<keyword evidence="3" id="KW-1185">Reference proteome</keyword>
<dbReference type="AlphaFoldDB" id="A0AAE0EXZ5"/>
<dbReference type="Gene3D" id="3.30.420.10">
    <property type="entry name" value="Ribonuclease H-like superfamily/Ribonuclease H"/>
    <property type="match status" value="1"/>
</dbReference>
<dbReference type="EMBL" id="LGRX02031645">
    <property type="protein sequence ID" value="KAK3244613.1"/>
    <property type="molecule type" value="Genomic_DNA"/>
</dbReference>
<name>A0AAE0EXZ5_9CHLO</name>
<dbReference type="SUPFAM" id="SSF53098">
    <property type="entry name" value="Ribonuclease H-like"/>
    <property type="match status" value="1"/>
</dbReference>
<dbReference type="InterPro" id="IPR036397">
    <property type="entry name" value="RNaseH_sf"/>
</dbReference>
<feature type="region of interest" description="Disordered" evidence="1">
    <location>
        <begin position="122"/>
        <end position="149"/>
    </location>
</feature>
<gene>
    <name evidence="2" type="ORF">CYMTET_45781</name>
</gene>
<comment type="caution">
    <text evidence="2">The sequence shown here is derived from an EMBL/GenBank/DDBJ whole genome shotgun (WGS) entry which is preliminary data.</text>
</comment>
<feature type="compositionally biased region" description="Polar residues" evidence="1">
    <location>
        <begin position="136"/>
        <end position="149"/>
    </location>
</feature>
<dbReference type="Proteomes" id="UP001190700">
    <property type="component" value="Unassembled WGS sequence"/>
</dbReference>
<evidence type="ECO:0008006" key="4">
    <source>
        <dbReference type="Google" id="ProtNLM"/>
    </source>
</evidence>
<reference evidence="2 3" key="1">
    <citation type="journal article" date="2015" name="Genome Biol. Evol.">
        <title>Comparative Genomics of a Bacterivorous Green Alga Reveals Evolutionary Causalities and Consequences of Phago-Mixotrophic Mode of Nutrition.</title>
        <authorList>
            <person name="Burns J.A."/>
            <person name="Paasch A."/>
            <person name="Narechania A."/>
            <person name="Kim E."/>
        </authorList>
    </citation>
    <scope>NUCLEOTIDE SEQUENCE [LARGE SCALE GENOMIC DNA]</scope>
    <source>
        <strain evidence="2 3">PLY_AMNH</strain>
    </source>
</reference>
<dbReference type="GO" id="GO:0003676">
    <property type="term" value="F:nucleic acid binding"/>
    <property type="evidence" value="ECO:0007669"/>
    <property type="project" value="InterPro"/>
</dbReference>
<protein>
    <recommendedName>
        <fullName evidence="4">Integrase catalytic domain-containing protein</fullName>
    </recommendedName>
</protein>
<sequence length="149" mass="17321">MGVKVATTNPYNPRYDGHAEHTNRVVKDMLRSFVDDRLDDWDLWCINPEFAIIDSQSETFEFSQRFRDILEEARHKLEIAQQRQSAQFDRRHHQQEYQLGDRAWVEARHLAERVNNNEAYTANRVHGGSNPCPLLNGSSGTSSLHSQKI</sequence>
<organism evidence="2 3">
    <name type="scientific">Cymbomonas tetramitiformis</name>
    <dbReference type="NCBI Taxonomy" id="36881"/>
    <lineage>
        <taxon>Eukaryota</taxon>
        <taxon>Viridiplantae</taxon>
        <taxon>Chlorophyta</taxon>
        <taxon>Pyramimonadophyceae</taxon>
        <taxon>Pyramimonadales</taxon>
        <taxon>Pyramimonadaceae</taxon>
        <taxon>Cymbomonas</taxon>
    </lineage>
</organism>
<evidence type="ECO:0000256" key="1">
    <source>
        <dbReference type="SAM" id="MobiDB-lite"/>
    </source>
</evidence>